<sequence>MRKSCKMNKSVNSRMDYARENNQFAAFSPKDENNNDIQVYGPPARERNVSSQPAIMAELEERPIASDGCICNRKSQIIECKKCRMLCYGRVSETCPRHPNVSYLMDLYNCPSCYCSRVFLTAKK</sequence>
<proteinExistence type="predicted"/>
<protein>
    <submittedName>
        <fullName evidence="1">Uncharacterized protein</fullName>
    </submittedName>
</protein>
<dbReference type="KEGG" id="mde:105262388"/>
<dbReference type="RefSeq" id="XP_011295623.2">
    <property type="nucleotide sequence ID" value="XM_011297321.3"/>
</dbReference>
<dbReference type="OrthoDB" id="7808876at2759"/>
<accession>A0A1I8NK32</accession>
<dbReference type="VEuPathDB" id="VectorBase:MDOMA2_020883"/>
<dbReference type="VEuPathDB" id="VectorBase:MDOA016449"/>
<name>A0A1I8NK32_MUSDO</name>
<dbReference type="AlphaFoldDB" id="A0A1I8NK32"/>
<organism evidence="1">
    <name type="scientific">Musca domestica</name>
    <name type="common">House fly</name>
    <dbReference type="NCBI Taxonomy" id="7370"/>
    <lineage>
        <taxon>Eukaryota</taxon>
        <taxon>Metazoa</taxon>
        <taxon>Ecdysozoa</taxon>
        <taxon>Arthropoda</taxon>
        <taxon>Hexapoda</taxon>
        <taxon>Insecta</taxon>
        <taxon>Pterygota</taxon>
        <taxon>Neoptera</taxon>
        <taxon>Endopterygota</taxon>
        <taxon>Diptera</taxon>
        <taxon>Brachycera</taxon>
        <taxon>Muscomorpha</taxon>
        <taxon>Muscoidea</taxon>
        <taxon>Muscidae</taxon>
        <taxon>Musca</taxon>
    </lineage>
</organism>
<evidence type="ECO:0000313" key="1">
    <source>
        <dbReference type="EnsemblMetazoa" id="MDOA016449-PA"/>
    </source>
</evidence>
<dbReference type="EnsemblMetazoa" id="MDOA016449-RA">
    <property type="protein sequence ID" value="MDOA016449-PA"/>
    <property type="gene ID" value="MDOA016449"/>
</dbReference>
<reference evidence="1" key="1">
    <citation type="submission" date="2020-05" db="UniProtKB">
        <authorList>
            <consortium name="EnsemblMetazoa"/>
        </authorList>
    </citation>
    <scope>IDENTIFICATION</scope>
    <source>
        <strain evidence="1">Aabys</strain>
    </source>
</reference>
<gene>
    <name evidence="1" type="primary">105262388</name>
</gene>